<name>A0A1Y2FPV0_9BASI</name>
<organism evidence="3 4">
    <name type="scientific">Leucosporidium creatinivorum</name>
    <dbReference type="NCBI Taxonomy" id="106004"/>
    <lineage>
        <taxon>Eukaryota</taxon>
        <taxon>Fungi</taxon>
        <taxon>Dikarya</taxon>
        <taxon>Basidiomycota</taxon>
        <taxon>Pucciniomycotina</taxon>
        <taxon>Microbotryomycetes</taxon>
        <taxon>Leucosporidiales</taxon>
        <taxon>Leucosporidium</taxon>
    </lineage>
</organism>
<evidence type="ECO:0000256" key="1">
    <source>
        <dbReference type="SAM" id="MobiDB-lite"/>
    </source>
</evidence>
<reference evidence="3 4" key="1">
    <citation type="submission" date="2016-07" db="EMBL/GenBank/DDBJ databases">
        <title>Pervasive Adenine N6-methylation of Active Genes in Fungi.</title>
        <authorList>
            <consortium name="DOE Joint Genome Institute"/>
            <person name="Mondo S.J."/>
            <person name="Dannebaum R.O."/>
            <person name="Kuo R.C."/>
            <person name="Labutti K."/>
            <person name="Haridas S."/>
            <person name="Kuo A."/>
            <person name="Salamov A."/>
            <person name="Ahrendt S.R."/>
            <person name="Lipzen A."/>
            <person name="Sullivan W."/>
            <person name="Andreopoulos W.B."/>
            <person name="Clum A."/>
            <person name="Lindquist E."/>
            <person name="Daum C."/>
            <person name="Ramamoorthy G.K."/>
            <person name="Gryganskyi A."/>
            <person name="Culley D."/>
            <person name="Magnuson J.K."/>
            <person name="James T.Y."/>
            <person name="O'Malley M.A."/>
            <person name="Stajich J.E."/>
            <person name="Spatafora J.W."/>
            <person name="Visel A."/>
            <person name="Grigoriev I.V."/>
        </authorList>
    </citation>
    <scope>NUCLEOTIDE SEQUENCE [LARGE SCALE GENOMIC DNA]</scope>
    <source>
        <strain evidence="3 4">62-1032</strain>
    </source>
</reference>
<feature type="compositionally biased region" description="Basic and acidic residues" evidence="1">
    <location>
        <begin position="287"/>
        <end position="297"/>
    </location>
</feature>
<evidence type="ECO:0000313" key="4">
    <source>
        <dbReference type="Proteomes" id="UP000193467"/>
    </source>
</evidence>
<feature type="signal peptide" evidence="2">
    <location>
        <begin position="1"/>
        <end position="17"/>
    </location>
</feature>
<protein>
    <submittedName>
        <fullName evidence="3">Uncharacterized protein</fullName>
    </submittedName>
</protein>
<keyword evidence="4" id="KW-1185">Reference proteome</keyword>
<dbReference type="AlphaFoldDB" id="A0A1Y2FPV0"/>
<sequence length="320" mass="35927">MCWSNATLFYGLWVTTASLNFAATAHKATRPTVLAIDLIISRRRRGKLEIEGQEEKTTARQLPEEVWELVKDELLGVEIRKAELDTLDALRCTFCTERDSGVYDCECCSLRPAQLVQMEDGHLWSRWGQPRCPDAACIEGVWRSGITWLRNKEQLSDISSLLSHHRLTLASEQMWHEDPKLFDEDFESLSAIAHPLQSTNAPSDTFPTVCADDIHNGEVTAKADAVFGLTPEALALPLDADHRFARLVFKYRLLLVDRTKSTICPIDETKDELPLLDQPVTSNPKLSGDDSSAKKDGQAPSLFAEGEPRWMLWSLAESCL</sequence>
<feature type="chain" id="PRO_5013231640" evidence="2">
    <location>
        <begin position="18"/>
        <end position="320"/>
    </location>
</feature>
<evidence type="ECO:0000313" key="3">
    <source>
        <dbReference type="EMBL" id="ORY86022.1"/>
    </source>
</evidence>
<feature type="region of interest" description="Disordered" evidence="1">
    <location>
        <begin position="276"/>
        <end position="300"/>
    </location>
</feature>
<dbReference type="STRING" id="106004.A0A1Y2FPV0"/>
<evidence type="ECO:0000256" key="2">
    <source>
        <dbReference type="SAM" id="SignalP"/>
    </source>
</evidence>
<dbReference type="InParanoid" id="A0A1Y2FPV0"/>
<gene>
    <name evidence="3" type="ORF">BCR35DRAFT_351576</name>
</gene>
<keyword evidence="2" id="KW-0732">Signal</keyword>
<dbReference type="EMBL" id="MCGR01000015">
    <property type="protein sequence ID" value="ORY86022.1"/>
    <property type="molecule type" value="Genomic_DNA"/>
</dbReference>
<dbReference type="Proteomes" id="UP000193467">
    <property type="component" value="Unassembled WGS sequence"/>
</dbReference>
<dbReference type="OrthoDB" id="2532268at2759"/>
<accession>A0A1Y2FPV0</accession>
<proteinExistence type="predicted"/>
<comment type="caution">
    <text evidence="3">The sequence shown here is derived from an EMBL/GenBank/DDBJ whole genome shotgun (WGS) entry which is preliminary data.</text>
</comment>